<dbReference type="PANTHER" id="PTHR36440">
    <property type="entry name" value="PUTATIVE (AFU_ORTHOLOGUE AFUA_8G07350)-RELATED"/>
    <property type="match status" value="1"/>
</dbReference>
<organism evidence="2 3">
    <name type="scientific">Entotheonella factor</name>
    <dbReference type="NCBI Taxonomy" id="1429438"/>
    <lineage>
        <taxon>Bacteria</taxon>
        <taxon>Pseudomonadati</taxon>
        <taxon>Nitrospinota/Tectimicrobiota group</taxon>
        <taxon>Candidatus Tectimicrobiota</taxon>
        <taxon>Candidatus Entotheonellia</taxon>
        <taxon>Candidatus Entotheonellales</taxon>
        <taxon>Candidatus Entotheonellaceae</taxon>
        <taxon>Candidatus Entotheonella</taxon>
    </lineage>
</organism>
<accession>W4LFZ6</accession>
<name>W4LFZ6_ENTF1</name>
<dbReference type="Proteomes" id="UP000019141">
    <property type="component" value="Unassembled WGS sequence"/>
</dbReference>
<dbReference type="SUPFAM" id="SSF51182">
    <property type="entry name" value="RmlC-like cupins"/>
    <property type="match status" value="1"/>
</dbReference>
<dbReference type="EMBL" id="AZHW01000811">
    <property type="protein sequence ID" value="ETW96266.1"/>
    <property type="molecule type" value="Genomic_DNA"/>
</dbReference>
<evidence type="ECO:0000259" key="1">
    <source>
        <dbReference type="Pfam" id="PF07883"/>
    </source>
</evidence>
<evidence type="ECO:0000313" key="3">
    <source>
        <dbReference type="Proteomes" id="UP000019141"/>
    </source>
</evidence>
<dbReference type="Pfam" id="PF07883">
    <property type="entry name" value="Cupin_2"/>
    <property type="match status" value="1"/>
</dbReference>
<dbReference type="InterPro" id="IPR011051">
    <property type="entry name" value="RmlC_Cupin_sf"/>
</dbReference>
<dbReference type="InterPro" id="IPR053146">
    <property type="entry name" value="QDO-like"/>
</dbReference>
<dbReference type="AlphaFoldDB" id="W4LFZ6"/>
<keyword evidence="3" id="KW-1185">Reference proteome</keyword>
<gene>
    <name evidence="2" type="ORF">ETSY1_27320</name>
</gene>
<dbReference type="HOGENOM" id="CLU_1624118_0_0_7"/>
<feature type="domain" description="Cupin type-2" evidence="1">
    <location>
        <begin position="49"/>
        <end position="117"/>
    </location>
</feature>
<dbReference type="PANTHER" id="PTHR36440:SF1">
    <property type="entry name" value="PUTATIVE (AFU_ORTHOLOGUE AFUA_8G07350)-RELATED"/>
    <property type="match status" value="1"/>
</dbReference>
<dbReference type="Gene3D" id="2.60.120.10">
    <property type="entry name" value="Jelly Rolls"/>
    <property type="match status" value="1"/>
</dbReference>
<comment type="caution">
    <text evidence="2">The sequence shown here is derived from an EMBL/GenBank/DDBJ whole genome shotgun (WGS) entry which is preliminary data.</text>
</comment>
<dbReference type="PATRIC" id="fig|1429438.4.peg.5214"/>
<proteinExistence type="predicted"/>
<sequence>MTHETSPKPLVVQPNEAESYWQPVPANGFVEVHVSRHRHQTVNPFESGIQEVAPGCFVREHAHEPHEELILVMEGEGVAMVDDEEHPMRPGTTLYLAPTHKHKFTNTGTGPLRFFWVLMPGGLSDFFSAIGRPRHQGDAVPEPFPRPDNVAQIEADTVYMKLK</sequence>
<reference evidence="2 3" key="1">
    <citation type="journal article" date="2014" name="Nature">
        <title>An environmental bacterial taxon with a large and distinct metabolic repertoire.</title>
        <authorList>
            <person name="Wilson M.C."/>
            <person name="Mori T."/>
            <person name="Ruckert C."/>
            <person name="Uria A.R."/>
            <person name="Helf M.J."/>
            <person name="Takada K."/>
            <person name="Gernert C."/>
            <person name="Steffens U.A."/>
            <person name="Heycke N."/>
            <person name="Schmitt S."/>
            <person name="Rinke C."/>
            <person name="Helfrich E.J."/>
            <person name="Brachmann A.O."/>
            <person name="Gurgui C."/>
            <person name="Wakimoto T."/>
            <person name="Kracht M."/>
            <person name="Crusemann M."/>
            <person name="Hentschel U."/>
            <person name="Abe I."/>
            <person name="Matsunaga S."/>
            <person name="Kalinowski J."/>
            <person name="Takeyama H."/>
            <person name="Piel J."/>
        </authorList>
    </citation>
    <scope>NUCLEOTIDE SEQUENCE [LARGE SCALE GENOMIC DNA]</scope>
    <source>
        <strain evidence="3">TSY1</strain>
    </source>
</reference>
<dbReference type="InterPro" id="IPR013096">
    <property type="entry name" value="Cupin_2"/>
</dbReference>
<evidence type="ECO:0000313" key="2">
    <source>
        <dbReference type="EMBL" id="ETW96266.1"/>
    </source>
</evidence>
<protein>
    <recommendedName>
        <fullName evidence="1">Cupin type-2 domain-containing protein</fullName>
    </recommendedName>
</protein>
<dbReference type="InterPro" id="IPR014710">
    <property type="entry name" value="RmlC-like_jellyroll"/>
</dbReference>